<accession>A0A8H4TJN5</accession>
<dbReference type="EMBL" id="JABEXW010000666">
    <property type="protein sequence ID" value="KAF4959278.1"/>
    <property type="molecule type" value="Genomic_DNA"/>
</dbReference>
<evidence type="ECO:0000313" key="4">
    <source>
        <dbReference type="Proteomes" id="UP000622797"/>
    </source>
</evidence>
<evidence type="ECO:0000259" key="2">
    <source>
        <dbReference type="Pfam" id="PF20163"/>
    </source>
</evidence>
<reference evidence="3" key="2">
    <citation type="submission" date="2020-05" db="EMBL/GenBank/DDBJ databases">
        <authorList>
            <person name="Kim H.-S."/>
            <person name="Proctor R.H."/>
            <person name="Brown D.W."/>
        </authorList>
    </citation>
    <scope>NUCLEOTIDE SEQUENCE</scope>
    <source>
        <strain evidence="3">NRRL 20472</strain>
    </source>
</reference>
<feature type="transmembrane region" description="Helical" evidence="1">
    <location>
        <begin position="533"/>
        <end position="560"/>
    </location>
</feature>
<reference evidence="3" key="1">
    <citation type="journal article" date="2020" name="BMC Genomics">
        <title>Correction to: Identification and distribution of gene clusters required for synthesis of sphingolipid metabolism inhibitors in diverse species of the filamentous fungus Fusarium.</title>
        <authorList>
            <person name="Kim H.S."/>
            <person name="Lohmar J.M."/>
            <person name="Busman M."/>
            <person name="Brown D.W."/>
            <person name="Naumann T.A."/>
            <person name="Divon H.H."/>
            <person name="Lysoe E."/>
            <person name="Uhlig S."/>
            <person name="Proctor R.H."/>
        </authorList>
    </citation>
    <scope>NUCLEOTIDE SEQUENCE</scope>
    <source>
        <strain evidence="3">NRRL 20472</strain>
    </source>
</reference>
<gene>
    <name evidence="3" type="ORF">FSARC_10794</name>
</gene>
<feature type="transmembrane region" description="Helical" evidence="1">
    <location>
        <begin position="73"/>
        <end position="93"/>
    </location>
</feature>
<dbReference type="AlphaFoldDB" id="A0A8H4TJN5"/>
<organism evidence="3 4">
    <name type="scientific">Fusarium sarcochroum</name>
    <dbReference type="NCBI Taxonomy" id="1208366"/>
    <lineage>
        <taxon>Eukaryota</taxon>
        <taxon>Fungi</taxon>
        <taxon>Dikarya</taxon>
        <taxon>Ascomycota</taxon>
        <taxon>Pezizomycotina</taxon>
        <taxon>Sordariomycetes</taxon>
        <taxon>Hypocreomycetidae</taxon>
        <taxon>Hypocreales</taxon>
        <taxon>Nectriaceae</taxon>
        <taxon>Fusarium</taxon>
        <taxon>Fusarium lateritium species complex</taxon>
    </lineage>
</organism>
<name>A0A8H4TJN5_9HYPO</name>
<sequence length="868" mass="96348">MRVSSEQSSTADVDSVSRRPAWLRLATINIILLIVLALILLAVLIYGCVRAGSLNAAFVLFQGPCSRSQTINISVHLLLNIFSTLILASSNFFMQIIGAPSRDVVDRAHARSGWVNIGVPSIRNFIYIGPAKFACWFILACSSIPIHLFFNSLVFQVEEVRADFGMTIATEDFLDGASYHQPGASLWNTAVPTNCTTFTDLKNKECFTKSPYGYGIGNVEGGNVLPATWMNKTSEESMNVSRAASEARDSWQRLDPAECRSKFLFCDKGSGIKGYRSVVLVVKPSEPGVSGWRRDKVFSNMTKSDSKFWDAIIPAKESNSLWYYNHCGLRAGWDNRQSCINTCKTNLGYDQMDIEYLTTVDSGDDTSDPTWKFSFWGAKSLEKHILSAQMRSGFDADYNTLDVSYCLAEREDPQCKIGVSNGILLITTLCVLIKISQCAFFLFRYVLRGTENPLVTPGDAVKSLISRPDRTTVRMCTLEMRDVQFTWERLFGANPKHKTNYDQTDGAELLHGNLEHDFLAPQARQWGSRKKPIFYALPVNVWVRTYVIFLVVLIVAIYYLDKATGARSVTSGAFGNSGINNFVTMDRNYGAADQFTGGFMHLVLLANVPQLILSVSYLQFNHLITRIVMAKEWVRMCTKYRPLRVTDPQGDQISTYRLQLPYKWAAPCILASILLHWLVSNTCYVFMADGGFYSSSVADATVTSGGGSINLDDISFIAIGYSTVAGLIAVIAFAVILCIPLLLSLRKLPGDMVVVGSNSLAIAAACHVSKRCTPSSSSCVLERGAPESAPDIELTTFARDKTKQECDSLVSSVHAPIAQRKVKWGVVRMEDAFYRQLEGEAGINGIKHLSFGTEEDRVETPRPREWYI</sequence>
<dbReference type="OrthoDB" id="5429634at2759"/>
<keyword evidence="1" id="KW-0812">Transmembrane</keyword>
<keyword evidence="1" id="KW-1133">Transmembrane helix</keyword>
<dbReference type="InterPro" id="IPR046623">
    <property type="entry name" value="DUF6536"/>
</dbReference>
<feature type="domain" description="DUF6536" evidence="2">
    <location>
        <begin position="22"/>
        <end position="174"/>
    </location>
</feature>
<dbReference type="PANTHER" id="PTHR35395:SF1">
    <property type="entry name" value="DUF6536 DOMAIN-CONTAINING PROTEIN"/>
    <property type="match status" value="1"/>
</dbReference>
<keyword evidence="4" id="KW-1185">Reference proteome</keyword>
<evidence type="ECO:0000313" key="3">
    <source>
        <dbReference type="EMBL" id="KAF4959278.1"/>
    </source>
</evidence>
<proteinExistence type="predicted"/>
<feature type="transmembrane region" description="Helical" evidence="1">
    <location>
        <begin position="599"/>
        <end position="620"/>
    </location>
</feature>
<dbReference type="Pfam" id="PF20163">
    <property type="entry name" value="DUF6536"/>
    <property type="match status" value="1"/>
</dbReference>
<dbReference type="PANTHER" id="PTHR35395">
    <property type="entry name" value="DUF6536 DOMAIN-CONTAINING PROTEIN"/>
    <property type="match status" value="1"/>
</dbReference>
<dbReference type="Proteomes" id="UP000622797">
    <property type="component" value="Unassembled WGS sequence"/>
</dbReference>
<feature type="transmembrane region" description="Helical" evidence="1">
    <location>
        <begin position="133"/>
        <end position="150"/>
    </location>
</feature>
<feature type="transmembrane region" description="Helical" evidence="1">
    <location>
        <begin position="21"/>
        <end position="46"/>
    </location>
</feature>
<keyword evidence="1" id="KW-0472">Membrane</keyword>
<evidence type="ECO:0000256" key="1">
    <source>
        <dbReference type="SAM" id="Phobius"/>
    </source>
</evidence>
<comment type="caution">
    <text evidence="3">The sequence shown here is derived from an EMBL/GenBank/DDBJ whole genome shotgun (WGS) entry which is preliminary data.</text>
</comment>
<protein>
    <recommendedName>
        <fullName evidence="2">DUF6536 domain-containing protein</fullName>
    </recommendedName>
</protein>
<feature type="transmembrane region" description="Helical" evidence="1">
    <location>
        <begin position="714"/>
        <end position="743"/>
    </location>
</feature>
<feature type="transmembrane region" description="Helical" evidence="1">
    <location>
        <begin position="664"/>
        <end position="687"/>
    </location>
</feature>